<dbReference type="RefSeq" id="WP_101894600.1">
    <property type="nucleotide sequence ID" value="NZ_CP022684.1"/>
</dbReference>
<sequence length="163" mass="17487">MDGAYLQVAGTGIARIMTHSMFWGLGFKNLITPEFSAGETAFQATLAQHVVDMVEGGMLAESFNRDTKPLFLQYGLDDTVATNAATFSLAKIAGLTLNPPVLADLSGIPVNDAYDPLMGLLQVEPVAAQGWLRGLTAHTTFVRPDAYQAYHQWLDAIAGLTAQ</sequence>
<accession>A0A2K9LM23</accession>
<gene>
    <name evidence="1" type="ORF">Kalk_12650</name>
</gene>
<reference evidence="2" key="1">
    <citation type="submission" date="2017-08" db="EMBL/GenBank/DDBJ databases">
        <title>Direct submision.</title>
        <authorList>
            <person name="Kim S.-J."/>
            <person name="Rhee S.-K."/>
        </authorList>
    </citation>
    <scope>NUCLEOTIDE SEQUENCE [LARGE SCALE GENOMIC DNA]</scope>
    <source>
        <strain evidence="2">GI5</strain>
    </source>
</reference>
<dbReference type="AlphaFoldDB" id="A0A2K9LM23"/>
<dbReference type="KEGG" id="kak:Kalk_12650"/>
<dbReference type="EMBL" id="CP022684">
    <property type="protein sequence ID" value="AUM13221.1"/>
    <property type="molecule type" value="Genomic_DNA"/>
</dbReference>
<name>A0A2K9LM23_9GAMM</name>
<keyword evidence="2" id="KW-1185">Reference proteome</keyword>
<organism evidence="1 2">
    <name type="scientific">Ketobacter alkanivorans</name>
    <dbReference type="NCBI Taxonomy" id="1917421"/>
    <lineage>
        <taxon>Bacteria</taxon>
        <taxon>Pseudomonadati</taxon>
        <taxon>Pseudomonadota</taxon>
        <taxon>Gammaproteobacteria</taxon>
        <taxon>Pseudomonadales</taxon>
        <taxon>Ketobacteraceae</taxon>
        <taxon>Ketobacter</taxon>
    </lineage>
</organism>
<proteinExistence type="predicted"/>
<dbReference type="Proteomes" id="UP000235116">
    <property type="component" value="Chromosome"/>
</dbReference>
<evidence type="ECO:0000313" key="1">
    <source>
        <dbReference type="EMBL" id="AUM13221.1"/>
    </source>
</evidence>
<evidence type="ECO:0000313" key="2">
    <source>
        <dbReference type="Proteomes" id="UP000235116"/>
    </source>
</evidence>
<protein>
    <submittedName>
        <fullName evidence="1">Uncharacterized protein</fullName>
    </submittedName>
</protein>